<feature type="signal peptide" evidence="1">
    <location>
        <begin position="1"/>
        <end position="22"/>
    </location>
</feature>
<dbReference type="EMBL" id="VZCB01000098">
    <property type="protein sequence ID" value="MQN82035.1"/>
    <property type="molecule type" value="Genomic_DNA"/>
</dbReference>
<dbReference type="Gene3D" id="2.40.160.60">
    <property type="entry name" value="Outer membrane protein transport protein (OMPP1/FadL/TodX)"/>
    <property type="match status" value="2"/>
</dbReference>
<proteinExistence type="predicted"/>
<dbReference type="Pfam" id="PF19572">
    <property type="entry name" value="PorV"/>
    <property type="match status" value="1"/>
</dbReference>
<gene>
    <name evidence="3" type="primary">porV</name>
    <name evidence="3" type="ORF">F7D73_14020</name>
</gene>
<feature type="chain" id="PRO_5026099559" evidence="1">
    <location>
        <begin position="23"/>
        <end position="399"/>
    </location>
</feature>
<dbReference type="AlphaFoldDB" id="A0A6G1U4G1"/>
<evidence type="ECO:0000313" key="4">
    <source>
        <dbReference type="Proteomes" id="UP000480425"/>
    </source>
</evidence>
<reference evidence="3 4" key="1">
    <citation type="submission" date="2019-09" db="EMBL/GenBank/DDBJ databases">
        <title>Distinct polysaccharide growth profiles of human intestinal Prevotella copri isolates.</title>
        <authorList>
            <person name="Fehlner-Peach H."/>
            <person name="Magnabosco C."/>
            <person name="Raghavan V."/>
            <person name="Scher J.U."/>
            <person name="Tett A."/>
            <person name="Cox L.M."/>
            <person name="Gottsegen C."/>
            <person name="Watters A."/>
            <person name="Wiltshire- Gordon J.D."/>
            <person name="Segata N."/>
            <person name="Bonneau R."/>
            <person name="Littman D.R."/>
        </authorList>
    </citation>
    <scope>NUCLEOTIDE SEQUENCE [LARGE SCALE GENOMIC DNA]</scope>
    <source>
        <strain evidence="4">iA622</strain>
    </source>
</reference>
<evidence type="ECO:0000256" key="1">
    <source>
        <dbReference type="SAM" id="SignalP"/>
    </source>
</evidence>
<dbReference type="OrthoDB" id="9758448at2"/>
<dbReference type="RefSeq" id="WP_153125656.1">
    <property type="nucleotide sequence ID" value="NZ_VZCB01000098.1"/>
</dbReference>
<dbReference type="NCBIfam" id="NF033710">
    <property type="entry name" value="T9SS_OM_PorV"/>
    <property type="match status" value="1"/>
</dbReference>
<accession>A0A6G1U4G1</accession>
<dbReference type="SUPFAM" id="SSF56935">
    <property type="entry name" value="Porins"/>
    <property type="match status" value="1"/>
</dbReference>
<evidence type="ECO:0000259" key="2">
    <source>
        <dbReference type="Pfam" id="PF19572"/>
    </source>
</evidence>
<keyword evidence="1" id="KW-0732">Signal</keyword>
<sequence>MNQTFRIIIVGVLSCLSLGVKAADDDDTKEKLFNPVNYAVISQTIAPDARGGGLGDVGAATDPDVNSQYWNPAKYPFNISRAGVSLNFTPWLRSLVNDMNLAYLSGYYRIGDYSAVSASLRYFNMGEVYTENPDANSNANSNAMTINPYEMSLDVAYSLMLSEKFSLAAAIRWIYSDMRFDYKEDSSPASAFAADIAAYYQNYVVIGQRECQLGVGLNISNIGSKITFSGEEYSEFLPANLRLGASLMIPIDEYNRITLAADANKFLVPTVPQQEEGEDAAEYKDRVLREYNDVSAISGIFKSFSDAPGGFKEEMEEINYGLGAEYVYNDKFALRAGYHHESQSKGNRKYFTVGAGFKMNVFSLDAAYVVATAKSNPLDQTLRFTLSFDMDGLKDLFKR</sequence>
<dbReference type="Proteomes" id="UP000480425">
    <property type="component" value="Unassembled WGS sequence"/>
</dbReference>
<organism evidence="3 4">
    <name type="scientific">Segatella copri</name>
    <dbReference type="NCBI Taxonomy" id="165179"/>
    <lineage>
        <taxon>Bacteria</taxon>
        <taxon>Pseudomonadati</taxon>
        <taxon>Bacteroidota</taxon>
        <taxon>Bacteroidia</taxon>
        <taxon>Bacteroidales</taxon>
        <taxon>Prevotellaceae</taxon>
        <taxon>Segatella</taxon>
    </lineage>
</organism>
<dbReference type="NCBIfam" id="NF033709">
    <property type="entry name" value="PorV_fam"/>
    <property type="match status" value="1"/>
</dbReference>
<dbReference type="InterPro" id="IPR047799">
    <property type="entry name" value="T9SS_OM_PorV"/>
</dbReference>
<protein>
    <submittedName>
        <fullName evidence="3">Type IX secretion system outer membrane channel protein PorV</fullName>
    </submittedName>
</protein>
<name>A0A6G1U4G1_9BACT</name>
<comment type="caution">
    <text evidence="3">The sequence shown here is derived from an EMBL/GenBank/DDBJ whole genome shotgun (WGS) entry which is preliminary data.</text>
</comment>
<dbReference type="InterPro" id="IPR045741">
    <property type="entry name" value="PorV"/>
</dbReference>
<feature type="domain" description="Type IX secretion system protein PorV" evidence="2">
    <location>
        <begin position="39"/>
        <end position="272"/>
    </location>
</feature>
<evidence type="ECO:0000313" key="3">
    <source>
        <dbReference type="EMBL" id="MQN82035.1"/>
    </source>
</evidence>